<gene>
    <name evidence="1" type="ORF">CC80DRAFT_255829</name>
</gene>
<protein>
    <submittedName>
        <fullName evidence="1">Uncharacterized protein</fullName>
    </submittedName>
</protein>
<sequence>MILPRCASMSPPVKGHKKVKFCGMKSRWTDLVLNSERAVFSDDYSADSMTHCAILSKNSSKSAFSIFNPAISHTASIYYRSSSYLESSFM</sequence>
<evidence type="ECO:0000313" key="2">
    <source>
        <dbReference type="Proteomes" id="UP000800035"/>
    </source>
</evidence>
<dbReference type="Proteomes" id="UP000800035">
    <property type="component" value="Unassembled WGS sequence"/>
</dbReference>
<evidence type="ECO:0000313" key="1">
    <source>
        <dbReference type="EMBL" id="KAF1949600.1"/>
    </source>
</evidence>
<proteinExistence type="predicted"/>
<reference evidence="1" key="1">
    <citation type="journal article" date="2020" name="Stud. Mycol.">
        <title>101 Dothideomycetes genomes: a test case for predicting lifestyles and emergence of pathogens.</title>
        <authorList>
            <person name="Haridas S."/>
            <person name="Albert R."/>
            <person name="Binder M."/>
            <person name="Bloem J."/>
            <person name="Labutti K."/>
            <person name="Salamov A."/>
            <person name="Andreopoulos B."/>
            <person name="Baker S."/>
            <person name="Barry K."/>
            <person name="Bills G."/>
            <person name="Bluhm B."/>
            <person name="Cannon C."/>
            <person name="Castanera R."/>
            <person name="Culley D."/>
            <person name="Daum C."/>
            <person name="Ezra D."/>
            <person name="Gonzalez J."/>
            <person name="Henrissat B."/>
            <person name="Kuo A."/>
            <person name="Liang C."/>
            <person name="Lipzen A."/>
            <person name="Lutzoni F."/>
            <person name="Magnuson J."/>
            <person name="Mondo S."/>
            <person name="Nolan M."/>
            <person name="Ohm R."/>
            <person name="Pangilinan J."/>
            <person name="Park H.-J."/>
            <person name="Ramirez L."/>
            <person name="Alfaro M."/>
            <person name="Sun H."/>
            <person name="Tritt A."/>
            <person name="Yoshinaga Y."/>
            <person name="Zwiers L.-H."/>
            <person name="Turgeon B."/>
            <person name="Goodwin S."/>
            <person name="Spatafora J."/>
            <person name="Crous P."/>
            <person name="Grigoriev I."/>
        </authorList>
    </citation>
    <scope>NUCLEOTIDE SEQUENCE</scope>
    <source>
        <strain evidence="1">CBS 675.92</strain>
    </source>
</reference>
<dbReference type="EMBL" id="ML977035">
    <property type="protein sequence ID" value="KAF1949600.1"/>
    <property type="molecule type" value="Genomic_DNA"/>
</dbReference>
<organism evidence="1 2">
    <name type="scientific">Byssothecium circinans</name>
    <dbReference type="NCBI Taxonomy" id="147558"/>
    <lineage>
        <taxon>Eukaryota</taxon>
        <taxon>Fungi</taxon>
        <taxon>Dikarya</taxon>
        <taxon>Ascomycota</taxon>
        <taxon>Pezizomycotina</taxon>
        <taxon>Dothideomycetes</taxon>
        <taxon>Pleosporomycetidae</taxon>
        <taxon>Pleosporales</taxon>
        <taxon>Massarineae</taxon>
        <taxon>Massarinaceae</taxon>
        <taxon>Byssothecium</taxon>
    </lineage>
</organism>
<name>A0A6A5TBC3_9PLEO</name>
<dbReference type="AlphaFoldDB" id="A0A6A5TBC3"/>
<keyword evidence="2" id="KW-1185">Reference proteome</keyword>
<accession>A0A6A5TBC3</accession>